<proteinExistence type="predicted"/>
<comment type="caution">
    <text evidence="4">The sequence shown here is derived from an EMBL/GenBank/DDBJ whole genome shotgun (WGS) entry which is preliminary data.</text>
</comment>
<accession>A0ABV1IFS4</accession>
<protein>
    <submittedName>
        <fullName evidence="4">GNAT family N-acetyltransferase</fullName>
        <ecNumber evidence="4">2.3.1.-</ecNumber>
    </submittedName>
</protein>
<gene>
    <name evidence="4" type="ORF">AAAT05_05240</name>
</gene>
<evidence type="ECO:0000313" key="5">
    <source>
        <dbReference type="Proteomes" id="UP001478817"/>
    </source>
</evidence>
<dbReference type="EC" id="2.3.1.-" evidence="4"/>
<dbReference type="Pfam" id="PF00583">
    <property type="entry name" value="Acetyltransf_1"/>
    <property type="match status" value="1"/>
</dbReference>
<dbReference type="PANTHER" id="PTHR43877:SF2">
    <property type="entry name" value="AMINOALKYLPHOSPHONATE N-ACETYLTRANSFERASE-RELATED"/>
    <property type="match status" value="1"/>
</dbReference>
<evidence type="ECO:0000256" key="1">
    <source>
        <dbReference type="ARBA" id="ARBA00022679"/>
    </source>
</evidence>
<keyword evidence="2 4" id="KW-0012">Acyltransferase</keyword>
<organism evidence="4 5">
    <name type="scientific">Paratractidigestivibacter faecalis</name>
    <dbReference type="NCBI Taxonomy" id="2292441"/>
    <lineage>
        <taxon>Bacteria</taxon>
        <taxon>Bacillati</taxon>
        <taxon>Actinomycetota</taxon>
        <taxon>Coriobacteriia</taxon>
        <taxon>Coriobacteriales</taxon>
        <taxon>Atopobiaceae</taxon>
        <taxon>Paratractidigestivibacter</taxon>
    </lineage>
</organism>
<dbReference type="SUPFAM" id="SSF55729">
    <property type="entry name" value="Acyl-CoA N-acyltransferases (Nat)"/>
    <property type="match status" value="1"/>
</dbReference>
<evidence type="ECO:0000256" key="2">
    <source>
        <dbReference type="ARBA" id="ARBA00023315"/>
    </source>
</evidence>
<name>A0ABV1IFS4_9ACTN</name>
<dbReference type="Gene3D" id="3.40.630.30">
    <property type="match status" value="1"/>
</dbReference>
<dbReference type="Proteomes" id="UP001478817">
    <property type="component" value="Unassembled WGS sequence"/>
</dbReference>
<dbReference type="RefSeq" id="WP_349182339.1">
    <property type="nucleotide sequence ID" value="NZ_JBBNGS010000008.1"/>
</dbReference>
<dbReference type="EMBL" id="JBBNGS010000008">
    <property type="protein sequence ID" value="MEQ2637747.1"/>
    <property type="molecule type" value="Genomic_DNA"/>
</dbReference>
<keyword evidence="5" id="KW-1185">Reference proteome</keyword>
<sequence length="201" mass="21691">MAQDESQGTGRENVCEPRLADCDMRPATVDDVPAIVATLEAGRTLLAADGIDQWRDGTGPDVDLVTSDVARGWGRVFLIGGQVAATAALIDEPEPAYDQVVEGAWQVRSGAVAPEGATSPYATIHRVAVAPAFRGMHVAQRFYARLIEEARARGFAEIRVDTHADNVRMQHVIASAGFTRAGTVCISDDPKDLRWAYQLFL</sequence>
<dbReference type="InterPro" id="IPR016181">
    <property type="entry name" value="Acyl_CoA_acyltransferase"/>
</dbReference>
<reference evidence="4 5" key="1">
    <citation type="submission" date="2024-04" db="EMBL/GenBank/DDBJ databases">
        <title>Human intestinal bacterial collection.</title>
        <authorList>
            <person name="Pauvert C."/>
            <person name="Hitch T.C.A."/>
            <person name="Clavel T."/>
        </authorList>
    </citation>
    <scope>NUCLEOTIDE SEQUENCE [LARGE SCALE GENOMIC DNA]</scope>
    <source>
        <strain evidence="4 5">CLA-AA-H197</strain>
    </source>
</reference>
<dbReference type="CDD" id="cd04301">
    <property type="entry name" value="NAT_SF"/>
    <property type="match status" value="1"/>
</dbReference>
<feature type="domain" description="N-acetyltransferase" evidence="3">
    <location>
        <begin position="22"/>
        <end position="201"/>
    </location>
</feature>
<dbReference type="InterPro" id="IPR050832">
    <property type="entry name" value="Bact_Acetyltransf"/>
</dbReference>
<dbReference type="InterPro" id="IPR000182">
    <property type="entry name" value="GNAT_dom"/>
</dbReference>
<evidence type="ECO:0000259" key="3">
    <source>
        <dbReference type="PROSITE" id="PS51186"/>
    </source>
</evidence>
<dbReference type="PANTHER" id="PTHR43877">
    <property type="entry name" value="AMINOALKYLPHOSPHONATE N-ACETYLTRANSFERASE-RELATED-RELATED"/>
    <property type="match status" value="1"/>
</dbReference>
<keyword evidence="1 4" id="KW-0808">Transferase</keyword>
<dbReference type="PROSITE" id="PS51186">
    <property type="entry name" value="GNAT"/>
    <property type="match status" value="1"/>
</dbReference>
<dbReference type="GO" id="GO:0016746">
    <property type="term" value="F:acyltransferase activity"/>
    <property type="evidence" value="ECO:0007669"/>
    <property type="project" value="UniProtKB-KW"/>
</dbReference>
<evidence type="ECO:0000313" key="4">
    <source>
        <dbReference type="EMBL" id="MEQ2637747.1"/>
    </source>
</evidence>